<reference evidence="1 2" key="1">
    <citation type="submission" date="2019-03" db="EMBL/GenBank/DDBJ databases">
        <title>Genomic Encyclopedia of Type Strains, Phase III (KMG-III): the genomes of soil and plant-associated and newly described type strains.</title>
        <authorList>
            <person name="Whitman W."/>
        </authorList>
    </citation>
    <scope>NUCLEOTIDE SEQUENCE [LARGE SCALE GENOMIC DNA]</scope>
    <source>
        <strain evidence="1 2">CGMCC 1.12802</strain>
    </source>
</reference>
<organism evidence="1 2">
    <name type="scientific">Epilithonimonas xixisoli</name>
    <dbReference type="NCBI Taxonomy" id="1476462"/>
    <lineage>
        <taxon>Bacteria</taxon>
        <taxon>Pseudomonadati</taxon>
        <taxon>Bacteroidota</taxon>
        <taxon>Flavobacteriia</taxon>
        <taxon>Flavobacteriales</taxon>
        <taxon>Weeksellaceae</taxon>
        <taxon>Chryseobacterium group</taxon>
        <taxon>Epilithonimonas</taxon>
    </lineage>
</organism>
<keyword evidence="2" id="KW-1185">Reference proteome</keyword>
<name>A0A4R8I5W1_9FLAO</name>
<dbReference type="Proteomes" id="UP000295313">
    <property type="component" value="Unassembled WGS sequence"/>
</dbReference>
<evidence type="ECO:0000313" key="1">
    <source>
        <dbReference type="EMBL" id="TDX84317.1"/>
    </source>
</evidence>
<proteinExistence type="predicted"/>
<dbReference type="AlphaFoldDB" id="A0A4R8I5W1"/>
<dbReference type="EMBL" id="SOEO01000002">
    <property type="protein sequence ID" value="TDX84317.1"/>
    <property type="molecule type" value="Genomic_DNA"/>
</dbReference>
<protein>
    <submittedName>
        <fullName evidence="1">Uncharacterized protein</fullName>
    </submittedName>
</protein>
<dbReference type="OrthoDB" id="1274732at2"/>
<accession>A0A4R8I5W1</accession>
<evidence type="ECO:0000313" key="2">
    <source>
        <dbReference type="Proteomes" id="UP000295313"/>
    </source>
</evidence>
<comment type="caution">
    <text evidence="1">The sequence shown here is derived from an EMBL/GenBank/DDBJ whole genome shotgun (WGS) entry which is preliminary data.</text>
</comment>
<sequence length="74" mass="8792">MLTLNTILEEIKDVPVNRLEELHLFIKTLVSKKEDSDWWDEISDTEKELIEEGLKDIEEGRMISHEDFLKSYGR</sequence>
<gene>
    <name evidence="1" type="ORF">B0I22_1929</name>
</gene>
<dbReference type="RefSeq" id="WP_133944338.1">
    <property type="nucleotide sequence ID" value="NZ_SOEO01000002.1"/>
</dbReference>